<feature type="region of interest" description="Disordered" evidence="1">
    <location>
        <begin position="1"/>
        <end position="45"/>
    </location>
</feature>
<dbReference type="EMBL" id="JBFXLQ010000038">
    <property type="protein sequence ID" value="KAL2864745.1"/>
    <property type="molecule type" value="Genomic_DNA"/>
</dbReference>
<dbReference type="Pfam" id="PF24841">
    <property type="entry name" value="DUF7719"/>
    <property type="match status" value="1"/>
</dbReference>
<feature type="transmembrane region" description="Helical" evidence="2">
    <location>
        <begin position="160"/>
        <end position="179"/>
    </location>
</feature>
<feature type="region of interest" description="Disordered" evidence="1">
    <location>
        <begin position="80"/>
        <end position="109"/>
    </location>
</feature>
<evidence type="ECO:0000313" key="5">
    <source>
        <dbReference type="Proteomes" id="UP001610432"/>
    </source>
</evidence>
<evidence type="ECO:0000256" key="1">
    <source>
        <dbReference type="SAM" id="MobiDB-lite"/>
    </source>
</evidence>
<name>A0ABR4LJM4_9EURO</name>
<feature type="transmembrane region" description="Helical" evidence="2">
    <location>
        <begin position="257"/>
        <end position="284"/>
    </location>
</feature>
<feature type="transmembrane region" description="Helical" evidence="2">
    <location>
        <begin position="219"/>
        <end position="237"/>
    </location>
</feature>
<reference evidence="4 5" key="1">
    <citation type="submission" date="2024-07" db="EMBL/GenBank/DDBJ databases">
        <title>Section-level genome sequencing and comparative genomics of Aspergillus sections Usti and Cavernicolus.</title>
        <authorList>
            <consortium name="Lawrence Berkeley National Laboratory"/>
            <person name="Nybo J.L."/>
            <person name="Vesth T.C."/>
            <person name="Theobald S."/>
            <person name="Frisvad J.C."/>
            <person name="Larsen T.O."/>
            <person name="Kjaerboelling I."/>
            <person name="Rothschild-Mancinelli K."/>
            <person name="Lyhne E.K."/>
            <person name="Kogle M.E."/>
            <person name="Barry K."/>
            <person name="Clum A."/>
            <person name="Na H."/>
            <person name="Ledsgaard L."/>
            <person name="Lin J."/>
            <person name="Lipzen A."/>
            <person name="Kuo A."/>
            <person name="Riley R."/>
            <person name="Mondo S."/>
            <person name="Labutti K."/>
            <person name="Haridas S."/>
            <person name="Pangalinan J."/>
            <person name="Salamov A.A."/>
            <person name="Simmons B.A."/>
            <person name="Magnuson J.K."/>
            <person name="Chen J."/>
            <person name="Drula E."/>
            <person name="Henrissat B."/>
            <person name="Wiebenga A."/>
            <person name="Lubbers R.J."/>
            <person name="Gomes A.C."/>
            <person name="Macurrencykelacurrency M.R."/>
            <person name="Stajich J."/>
            <person name="Grigoriev I.V."/>
            <person name="Mortensen U.H."/>
            <person name="De Vries R.P."/>
            <person name="Baker S.E."/>
            <person name="Andersen M.R."/>
        </authorList>
    </citation>
    <scope>NUCLEOTIDE SEQUENCE [LARGE SCALE GENOMIC DNA]</scope>
    <source>
        <strain evidence="4 5">CBS 449.75</strain>
    </source>
</reference>
<keyword evidence="2" id="KW-0812">Transmembrane</keyword>
<dbReference type="Proteomes" id="UP001610432">
    <property type="component" value="Unassembled WGS sequence"/>
</dbReference>
<keyword evidence="5" id="KW-1185">Reference proteome</keyword>
<sequence length="290" mass="31268">MEAPRNRKQRRAAAASKADSFDPSTIPLAHPPQIEPSKSRPNGRTLVDIIAEKQGELGDTAGSSGKIKSLETKYVTIDPSTGKISPLDGSDLGDDGGRVPPEEIGSSEGAEVNEVDAGCDEPIPPVVDTLLLSLPLTVLHLTLGYLAAHQYAQSIELDVLFRNSGFVAFPMLTLLIHLAHGHIVSLNMGTTPESLSLFPWHPDKLSISFLRKLLFPPSLKTMVFLPGAIFLGSKLMAMTNEDMYYAVMKYAPAIGTLWVWCILEIPVGAAILGALGPMAWGVWWKGYGIL</sequence>
<dbReference type="PANTHER" id="PTHR37846:SF1">
    <property type="entry name" value="DEACETYLASE-LIKE PROTEIN"/>
    <property type="match status" value="1"/>
</dbReference>
<dbReference type="InterPro" id="IPR056136">
    <property type="entry name" value="DUF7719"/>
</dbReference>
<accession>A0ABR4LJM4</accession>
<feature type="domain" description="DUF7719" evidence="3">
    <location>
        <begin position="221"/>
        <end position="289"/>
    </location>
</feature>
<comment type="caution">
    <text evidence="4">The sequence shown here is derived from an EMBL/GenBank/DDBJ whole genome shotgun (WGS) entry which is preliminary data.</text>
</comment>
<keyword evidence="2" id="KW-0472">Membrane</keyword>
<dbReference type="PANTHER" id="PTHR37846">
    <property type="entry name" value="YALI0B21296P"/>
    <property type="match status" value="1"/>
</dbReference>
<evidence type="ECO:0000259" key="3">
    <source>
        <dbReference type="Pfam" id="PF24841"/>
    </source>
</evidence>
<evidence type="ECO:0000256" key="2">
    <source>
        <dbReference type="SAM" id="Phobius"/>
    </source>
</evidence>
<protein>
    <recommendedName>
        <fullName evidence="3">DUF7719 domain-containing protein</fullName>
    </recommendedName>
</protein>
<gene>
    <name evidence="4" type="ORF">BJX67DRAFT_203388</name>
</gene>
<proteinExistence type="predicted"/>
<keyword evidence="2" id="KW-1133">Transmembrane helix</keyword>
<feature type="compositionally biased region" description="Basic residues" evidence="1">
    <location>
        <begin position="1"/>
        <end position="11"/>
    </location>
</feature>
<dbReference type="GeneID" id="98140565"/>
<dbReference type="RefSeq" id="XP_070883724.1">
    <property type="nucleotide sequence ID" value="XM_071025493.1"/>
</dbReference>
<evidence type="ECO:0000313" key="4">
    <source>
        <dbReference type="EMBL" id="KAL2864745.1"/>
    </source>
</evidence>
<organism evidence="4 5">
    <name type="scientific">Aspergillus lucknowensis</name>
    <dbReference type="NCBI Taxonomy" id="176173"/>
    <lineage>
        <taxon>Eukaryota</taxon>
        <taxon>Fungi</taxon>
        <taxon>Dikarya</taxon>
        <taxon>Ascomycota</taxon>
        <taxon>Pezizomycotina</taxon>
        <taxon>Eurotiomycetes</taxon>
        <taxon>Eurotiomycetidae</taxon>
        <taxon>Eurotiales</taxon>
        <taxon>Aspergillaceae</taxon>
        <taxon>Aspergillus</taxon>
        <taxon>Aspergillus subgen. Nidulantes</taxon>
    </lineage>
</organism>